<feature type="transmembrane region" description="Helical" evidence="9">
    <location>
        <begin position="147"/>
        <end position="169"/>
    </location>
</feature>
<evidence type="ECO:0000313" key="11">
    <source>
        <dbReference type="EMBL" id="MFC6147075.1"/>
    </source>
</evidence>
<evidence type="ECO:0000259" key="10">
    <source>
        <dbReference type="PROSITE" id="PS50850"/>
    </source>
</evidence>
<dbReference type="PANTHER" id="PTHR23513:SF9">
    <property type="entry name" value="ENTEROBACTIN EXPORTER ENTS"/>
    <property type="match status" value="1"/>
</dbReference>
<evidence type="ECO:0000256" key="6">
    <source>
        <dbReference type="ARBA" id="ARBA00023136"/>
    </source>
</evidence>
<evidence type="ECO:0000256" key="5">
    <source>
        <dbReference type="ARBA" id="ARBA00022989"/>
    </source>
</evidence>
<gene>
    <name evidence="11" type="ORF">ACFPUZ_09680</name>
</gene>
<organism evidence="11 12">
    <name type="scientific">Corynebacterium nasicanis</name>
    <dbReference type="NCBI Taxonomy" id="1448267"/>
    <lineage>
        <taxon>Bacteria</taxon>
        <taxon>Bacillati</taxon>
        <taxon>Actinomycetota</taxon>
        <taxon>Actinomycetes</taxon>
        <taxon>Mycobacteriales</taxon>
        <taxon>Corynebacteriaceae</taxon>
        <taxon>Corynebacterium</taxon>
    </lineage>
</organism>
<evidence type="ECO:0000256" key="8">
    <source>
        <dbReference type="ARBA" id="ARBA00040914"/>
    </source>
</evidence>
<evidence type="ECO:0000313" key="12">
    <source>
        <dbReference type="Proteomes" id="UP001596244"/>
    </source>
</evidence>
<dbReference type="Proteomes" id="UP001596244">
    <property type="component" value="Unassembled WGS sequence"/>
</dbReference>
<feature type="transmembrane region" description="Helical" evidence="9">
    <location>
        <begin position="267"/>
        <end position="286"/>
    </location>
</feature>
<comment type="subcellular location">
    <subcellularLocation>
        <location evidence="1">Cell inner membrane</location>
        <topology evidence="1">Multi-pass membrane protein</topology>
    </subcellularLocation>
</comment>
<reference evidence="12" key="1">
    <citation type="journal article" date="2019" name="Int. J. Syst. Evol. Microbiol.">
        <title>The Global Catalogue of Microorganisms (GCM) 10K type strain sequencing project: providing services to taxonomists for standard genome sequencing and annotation.</title>
        <authorList>
            <consortium name="The Broad Institute Genomics Platform"/>
            <consortium name="The Broad Institute Genome Sequencing Center for Infectious Disease"/>
            <person name="Wu L."/>
            <person name="Ma J."/>
        </authorList>
    </citation>
    <scope>NUCLEOTIDE SEQUENCE [LARGE SCALE GENOMIC DNA]</scope>
    <source>
        <strain evidence="12">CCUG 51943</strain>
    </source>
</reference>
<dbReference type="SUPFAM" id="SSF103473">
    <property type="entry name" value="MFS general substrate transporter"/>
    <property type="match status" value="1"/>
</dbReference>
<feature type="transmembrane region" description="Helical" evidence="9">
    <location>
        <begin position="108"/>
        <end position="126"/>
    </location>
</feature>
<keyword evidence="6 9" id="KW-0472">Membrane</keyword>
<dbReference type="InterPro" id="IPR020846">
    <property type="entry name" value="MFS_dom"/>
</dbReference>
<sequence length="437" mass="45138">MSFRDIFADTRPLQVPAYRRLWTANIATTIGAQLTVVAVPVQIYAITGSSAYVGLTGLFGLVPLVIFGLYGGSIADGFDKRTVLVASTVGMILTALGFWGLSVSGNTNVWWLLAVFSLQQAFFAVNQPTRTAVFRSILPLEQLPAGSSLNMMLMQFGAIVGPLVAGALIPLIGFSWLYALDAALLIPTLGAVLALPSLPPSGAAQKAGFRSVIDGLAYLWTQPILLVAMLLDLIAMTFGMPRALYPEIAAVSFGEGGGGGGDGGGGLMLALLYSSMAAGAVLGGLLSGWVSRVVRQGLAVIVCIVAWGVAVIIAGGAVMLSPGAVTMWAWMVILMLVLGGAADMFSAALRTAILQQSAAEHVQGRIQGVYIVVVVGGPRLADVLHGWAAAPLGVGLATLLGGVLVVVGTLLCAVFVPSFTTYLRPGPRTVDVDTPAD</sequence>
<feature type="transmembrane region" description="Helical" evidence="9">
    <location>
        <begin position="327"/>
        <end position="349"/>
    </location>
</feature>
<keyword evidence="3" id="KW-1003">Cell membrane</keyword>
<proteinExistence type="inferred from homology"/>
<keyword evidence="5 9" id="KW-1133">Transmembrane helix</keyword>
<feature type="transmembrane region" description="Helical" evidence="9">
    <location>
        <begin position="175"/>
        <end position="195"/>
    </location>
</feature>
<feature type="transmembrane region" description="Helical" evidence="9">
    <location>
        <begin position="369"/>
        <end position="388"/>
    </location>
</feature>
<dbReference type="PANTHER" id="PTHR23513">
    <property type="entry name" value="INTEGRAL MEMBRANE EFFLUX PROTEIN-RELATED"/>
    <property type="match status" value="1"/>
</dbReference>
<feature type="transmembrane region" description="Helical" evidence="9">
    <location>
        <begin position="21"/>
        <end position="45"/>
    </location>
</feature>
<dbReference type="InterPro" id="IPR011701">
    <property type="entry name" value="MFS"/>
</dbReference>
<dbReference type="EMBL" id="JBHSQE010000009">
    <property type="protein sequence ID" value="MFC6147075.1"/>
    <property type="molecule type" value="Genomic_DNA"/>
</dbReference>
<feature type="transmembrane region" description="Helical" evidence="9">
    <location>
        <begin position="82"/>
        <end position="102"/>
    </location>
</feature>
<keyword evidence="2" id="KW-0813">Transport</keyword>
<evidence type="ECO:0000256" key="7">
    <source>
        <dbReference type="ARBA" id="ARBA00038075"/>
    </source>
</evidence>
<name>A0ABW1QFQ1_9CORY</name>
<dbReference type="Gene3D" id="1.20.1250.20">
    <property type="entry name" value="MFS general substrate transporter like domains"/>
    <property type="match status" value="1"/>
</dbReference>
<accession>A0ABW1QFQ1</accession>
<evidence type="ECO:0000256" key="1">
    <source>
        <dbReference type="ARBA" id="ARBA00004429"/>
    </source>
</evidence>
<dbReference type="InterPro" id="IPR036259">
    <property type="entry name" value="MFS_trans_sf"/>
</dbReference>
<keyword evidence="12" id="KW-1185">Reference proteome</keyword>
<feature type="transmembrane region" description="Helical" evidence="9">
    <location>
        <begin position="298"/>
        <end position="321"/>
    </location>
</feature>
<protein>
    <recommendedName>
        <fullName evidence="8">Multidrug efflux pump Tap</fullName>
    </recommendedName>
</protein>
<dbReference type="RefSeq" id="WP_377001711.1">
    <property type="nucleotide sequence ID" value="NZ_JBHSQE010000009.1"/>
</dbReference>
<feature type="transmembrane region" description="Helical" evidence="9">
    <location>
        <begin position="394"/>
        <end position="416"/>
    </location>
</feature>
<evidence type="ECO:0000256" key="9">
    <source>
        <dbReference type="SAM" id="Phobius"/>
    </source>
</evidence>
<evidence type="ECO:0000256" key="3">
    <source>
        <dbReference type="ARBA" id="ARBA00022475"/>
    </source>
</evidence>
<evidence type="ECO:0000256" key="2">
    <source>
        <dbReference type="ARBA" id="ARBA00022448"/>
    </source>
</evidence>
<feature type="transmembrane region" description="Helical" evidence="9">
    <location>
        <begin position="51"/>
        <end position="70"/>
    </location>
</feature>
<feature type="transmembrane region" description="Helical" evidence="9">
    <location>
        <begin position="216"/>
        <end position="238"/>
    </location>
</feature>
<keyword evidence="4 9" id="KW-0812">Transmembrane</keyword>
<comment type="similarity">
    <text evidence="7">Belongs to the major facilitator superfamily. Drug:H(+) antiporter-3 (DHA3) (TC 2.A.1.21) family.</text>
</comment>
<comment type="caution">
    <text evidence="11">The sequence shown here is derived from an EMBL/GenBank/DDBJ whole genome shotgun (WGS) entry which is preliminary data.</text>
</comment>
<dbReference type="PROSITE" id="PS50850">
    <property type="entry name" value="MFS"/>
    <property type="match status" value="1"/>
</dbReference>
<dbReference type="CDD" id="cd06173">
    <property type="entry name" value="MFS_MefA_like"/>
    <property type="match status" value="1"/>
</dbReference>
<feature type="domain" description="Major facilitator superfamily (MFS) profile" evidence="10">
    <location>
        <begin position="227"/>
        <end position="437"/>
    </location>
</feature>
<dbReference type="Pfam" id="PF07690">
    <property type="entry name" value="MFS_1"/>
    <property type="match status" value="1"/>
</dbReference>
<evidence type="ECO:0000256" key="4">
    <source>
        <dbReference type="ARBA" id="ARBA00022692"/>
    </source>
</evidence>